<protein>
    <submittedName>
        <fullName evidence="1">Uncharacterized protein</fullName>
    </submittedName>
</protein>
<accession>A0A183NKD1</accession>
<keyword evidence="2" id="KW-1185">Reference proteome</keyword>
<organism evidence="1 2">
    <name type="scientific">Schistosoma mattheei</name>
    <dbReference type="NCBI Taxonomy" id="31246"/>
    <lineage>
        <taxon>Eukaryota</taxon>
        <taxon>Metazoa</taxon>
        <taxon>Spiralia</taxon>
        <taxon>Lophotrochozoa</taxon>
        <taxon>Platyhelminthes</taxon>
        <taxon>Trematoda</taxon>
        <taxon>Digenea</taxon>
        <taxon>Strigeidida</taxon>
        <taxon>Schistosomatoidea</taxon>
        <taxon>Schistosomatidae</taxon>
        <taxon>Schistosoma</taxon>
    </lineage>
</organism>
<name>A0A183NKD1_9TREM</name>
<gene>
    <name evidence="1" type="ORF">SMTD_LOCUS2567</name>
</gene>
<reference evidence="1 2" key="1">
    <citation type="submission" date="2018-11" db="EMBL/GenBank/DDBJ databases">
        <authorList>
            <consortium name="Pathogen Informatics"/>
        </authorList>
    </citation>
    <scope>NUCLEOTIDE SEQUENCE [LARGE SCALE GENOMIC DNA]</scope>
    <source>
        <strain>Denwood</strain>
        <strain evidence="2">Zambia</strain>
    </source>
</reference>
<evidence type="ECO:0000313" key="1">
    <source>
        <dbReference type="EMBL" id="VDO88011.1"/>
    </source>
</evidence>
<sequence>MKFFLVSGPLQCSLKYSLVLFVIVSVRGLITISWLELDLSLNTGIGFCIVNFGVVVLVTVANLLETLLLLSLELLIGSDVLKSSG</sequence>
<evidence type="ECO:0000313" key="2">
    <source>
        <dbReference type="Proteomes" id="UP000269396"/>
    </source>
</evidence>
<dbReference type="Proteomes" id="UP000269396">
    <property type="component" value="Unassembled WGS sequence"/>
</dbReference>
<dbReference type="AlphaFoldDB" id="A0A183NKD1"/>
<proteinExistence type="predicted"/>
<dbReference type="EMBL" id="UZAL01003681">
    <property type="protein sequence ID" value="VDO88011.1"/>
    <property type="molecule type" value="Genomic_DNA"/>
</dbReference>